<name>K0NDS6_DESTT</name>
<reference evidence="1 2" key="1">
    <citation type="journal article" date="2013" name="Environ. Microbiol.">
        <title>Complete genome, catabolic sub-proteomes and key-metabolites of Desulfobacula toluolica Tol2, a marine, aromatic compound-degrading, sulfate-reducing bacterium.</title>
        <authorList>
            <person name="Wohlbrand L."/>
            <person name="Jacob J.H."/>
            <person name="Kube M."/>
            <person name="Mussmann M."/>
            <person name="Jarling R."/>
            <person name="Beck A."/>
            <person name="Amann R."/>
            <person name="Wilkes H."/>
            <person name="Reinhardt R."/>
            <person name="Rabus R."/>
        </authorList>
    </citation>
    <scope>NUCLEOTIDE SEQUENCE [LARGE SCALE GENOMIC DNA]</scope>
    <source>
        <strain evidence="2">DSM 7467 / Tol2</strain>
    </source>
</reference>
<dbReference type="EMBL" id="FO203503">
    <property type="protein sequence ID" value="CCK78960.1"/>
    <property type="molecule type" value="Genomic_DNA"/>
</dbReference>
<sequence length="111" mass="13407">MLDLIARHERFIKSFHVSLYEQEGEMLRFKVELTFTNDSKLFIKEYVFKNKERKYAYHWIDSFENLICRWDNANHWPDISTFPHHKHIGNEVFESTKISLGDVLNSICKKL</sequence>
<evidence type="ECO:0000313" key="1">
    <source>
        <dbReference type="EMBL" id="CCK78960.1"/>
    </source>
</evidence>
<dbReference type="HOGENOM" id="CLU_159819_1_0_7"/>
<protein>
    <submittedName>
        <fullName evidence="1">Conserved uncharacterized protein</fullName>
    </submittedName>
</protein>
<keyword evidence="2" id="KW-1185">Reference proteome</keyword>
<proteinExistence type="predicted"/>
<dbReference type="KEGG" id="dto:TOL2_C07920"/>
<dbReference type="RefSeq" id="WP_014956312.1">
    <property type="nucleotide sequence ID" value="NC_018645.1"/>
</dbReference>
<dbReference type="Proteomes" id="UP000007347">
    <property type="component" value="Chromosome"/>
</dbReference>
<evidence type="ECO:0000313" key="2">
    <source>
        <dbReference type="Proteomes" id="UP000007347"/>
    </source>
</evidence>
<organism evidence="1 2">
    <name type="scientific">Desulfobacula toluolica (strain DSM 7467 / Tol2)</name>
    <dbReference type="NCBI Taxonomy" id="651182"/>
    <lineage>
        <taxon>Bacteria</taxon>
        <taxon>Pseudomonadati</taxon>
        <taxon>Thermodesulfobacteriota</taxon>
        <taxon>Desulfobacteria</taxon>
        <taxon>Desulfobacterales</taxon>
        <taxon>Desulfobacteraceae</taxon>
        <taxon>Desulfobacula</taxon>
    </lineage>
</organism>
<dbReference type="AlphaFoldDB" id="K0NDS6"/>
<dbReference type="InterPro" id="IPR045397">
    <property type="entry name" value="TumE-like"/>
</dbReference>
<dbReference type="OrthoDB" id="572460at2"/>
<gene>
    <name evidence="1" type="ordered locus">TOL2_C07920</name>
</gene>
<dbReference type="Pfam" id="PF20126">
    <property type="entry name" value="TumE"/>
    <property type="match status" value="1"/>
</dbReference>
<dbReference type="STRING" id="651182.TOL2_C07920"/>
<accession>K0NDS6</accession>